<organism evidence="2 3">
    <name type="scientific">Pythium oligandrum</name>
    <name type="common">Mycoparasitic fungus</name>
    <dbReference type="NCBI Taxonomy" id="41045"/>
    <lineage>
        <taxon>Eukaryota</taxon>
        <taxon>Sar</taxon>
        <taxon>Stramenopiles</taxon>
        <taxon>Oomycota</taxon>
        <taxon>Peronosporomycetes</taxon>
        <taxon>Pythiales</taxon>
        <taxon>Pythiaceae</taxon>
        <taxon>Pythium</taxon>
    </lineage>
</organism>
<evidence type="ECO:0000313" key="3">
    <source>
        <dbReference type="Proteomes" id="UP000794436"/>
    </source>
</evidence>
<dbReference type="Proteomes" id="UP000794436">
    <property type="component" value="Unassembled WGS sequence"/>
</dbReference>
<dbReference type="Gene3D" id="3.80.10.10">
    <property type="entry name" value="Ribonuclease Inhibitor"/>
    <property type="match status" value="1"/>
</dbReference>
<reference evidence="2" key="1">
    <citation type="submission" date="2019-03" db="EMBL/GenBank/DDBJ databases">
        <title>Long read genome sequence of the mycoparasitic Pythium oligandrum ATCC 38472 isolated from sugarbeet rhizosphere.</title>
        <authorList>
            <person name="Gaulin E."/>
        </authorList>
    </citation>
    <scope>NUCLEOTIDE SEQUENCE</scope>
    <source>
        <strain evidence="2">ATCC 38472_TT</strain>
    </source>
</reference>
<dbReference type="AlphaFoldDB" id="A0A8K1CGA3"/>
<feature type="region of interest" description="Disordered" evidence="1">
    <location>
        <begin position="294"/>
        <end position="319"/>
    </location>
</feature>
<sequence>MDWDWGRYCREVGRSKEEVMHDLGGFGASASRAHAVLRACPALKELEMAVYHPGDGSDESEIFEFGYDLGPRPVKTAVPAHEMLNEEMYGDEFVETLARHCPDLERFTIWNVLGVSARAIMTFTDRAFEALATLRYLTYMEIKSVNITGNGLFTLLNNHPIAYSTQRCYVIGVGDTSGSTEMAFYGVVETLLATLAAHTGTLPCEDPRVVLRLQNANATGKVDKAWSSAYLTRIKKLVAVIKQNHPTVRLRVAGWRMTDTEFEQLFEFGFYTRVSEPSEWFGWHEDRQDTKLDDVFVTRGGNTRRPEPETYQDDEDDDY</sequence>
<dbReference type="OrthoDB" id="160573at2759"/>
<name>A0A8K1CGA3_PYTOL</name>
<feature type="compositionally biased region" description="Acidic residues" evidence="1">
    <location>
        <begin position="310"/>
        <end position="319"/>
    </location>
</feature>
<protein>
    <submittedName>
        <fullName evidence="2">Uncharacterized protein</fullName>
    </submittedName>
</protein>
<accession>A0A8K1CGA3</accession>
<evidence type="ECO:0000313" key="2">
    <source>
        <dbReference type="EMBL" id="TMW62478.1"/>
    </source>
</evidence>
<proteinExistence type="predicted"/>
<evidence type="ECO:0000256" key="1">
    <source>
        <dbReference type="SAM" id="MobiDB-lite"/>
    </source>
</evidence>
<gene>
    <name evidence="2" type="ORF">Poli38472_005096</name>
</gene>
<dbReference type="InterPro" id="IPR032675">
    <property type="entry name" value="LRR_dom_sf"/>
</dbReference>
<dbReference type="EMBL" id="SPLM01000073">
    <property type="protein sequence ID" value="TMW62478.1"/>
    <property type="molecule type" value="Genomic_DNA"/>
</dbReference>
<keyword evidence="3" id="KW-1185">Reference proteome</keyword>
<comment type="caution">
    <text evidence="2">The sequence shown here is derived from an EMBL/GenBank/DDBJ whole genome shotgun (WGS) entry which is preliminary data.</text>
</comment>